<feature type="region of interest" description="Disordered" evidence="2">
    <location>
        <begin position="430"/>
        <end position="472"/>
    </location>
</feature>
<feature type="region of interest" description="Disordered" evidence="2">
    <location>
        <begin position="182"/>
        <end position="230"/>
    </location>
</feature>
<feature type="compositionally biased region" description="Basic and acidic residues" evidence="2">
    <location>
        <begin position="182"/>
        <end position="202"/>
    </location>
</feature>
<evidence type="ECO:0000256" key="2">
    <source>
        <dbReference type="SAM" id="MobiDB-lite"/>
    </source>
</evidence>
<feature type="compositionally biased region" description="Polar residues" evidence="2">
    <location>
        <begin position="291"/>
        <end position="302"/>
    </location>
</feature>
<keyword evidence="1" id="KW-0175">Coiled coil</keyword>
<feature type="compositionally biased region" description="Basic and acidic residues" evidence="2">
    <location>
        <begin position="452"/>
        <end position="472"/>
    </location>
</feature>
<accession>A0A7S3G8I2</accession>
<name>A0A7S3G8I2_9EUKA</name>
<protein>
    <submittedName>
        <fullName evidence="3">Uncharacterized protein</fullName>
    </submittedName>
</protein>
<feature type="compositionally biased region" description="Basic and acidic residues" evidence="2">
    <location>
        <begin position="345"/>
        <end position="372"/>
    </location>
</feature>
<gene>
    <name evidence="3" type="ORF">PBIL07802_LOCUS14813</name>
</gene>
<organism evidence="3">
    <name type="scientific">Palpitomonas bilix</name>
    <dbReference type="NCBI Taxonomy" id="652834"/>
    <lineage>
        <taxon>Eukaryota</taxon>
        <taxon>Eukaryota incertae sedis</taxon>
    </lineage>
</organism>
<evidence type="ECO:0000313" key="3">
    <source>
        <dbReference type="EMBL" id="CAE0252586.1"/>
    </source>
</evidence>
<evidence type="ECO:0000256" key="1">
    <source>
        <dbReference type="SAM" id="Coils"/>
    </source>
</evidence>
<feature type="region of interest" description="Disordered" evidence="2">
    <location>
        <begin position="291"/>
        <end position="329"/>
    </location>
</feature>
<sequence>MVRTHESSIASFLGEKYSHGEQDTISLLQTFLEEWSKASTKSVSWDPEDIFTKAIQAEDSTWRPVLPSDPECIENPKDRFERITNGFVRKFFGQLREIETLKQIIESKDELLEQDKEALDTQRETELELETRIEELQKSVLEASKSVHADETTSGEKQEEWKQLQTELADLKREKLELEEQARKQQELEKELQRSSDKEKQKIQSRIEQLEMQQKKEEEEEKTEQCQKIQESLHAEQERLEAIEKDALVKRLRKDIKDLQKKSKTKEDQKQELKTYQKLIQTQKDKIASLEKQSQLAESTIRTQRDEVDRLEKELQKEKKEKIDRSSSQTILELTSDLEKAKKNLAKVEREKEKWRKKELQGKEDLIKDIESHPSSSSGSLSDTEEVERLQTELRKAKAEAQIEKERAIEEEKEKWNLEVLTLQAKIETLTQQQSKDNKDELQSQLQSELQETTRRLEEAETKLTKASTKEKELALETKVTNLQKQIDELNKKKEGGAHAEDTTKEIQTELLNLRKEKEEAETNLRALEDGDLAGMRAQIEKKSKEIEKLKKKLQKSKKTKDPSKYISQLEERLVREKEEALEEHKQLTNREIQFLQRKLQKSKDRIKELRSKKGSLSESETKSLKKQEQEYIYLELEKEQKERKTEAETTWDEVQLDTMISQLKELYREYESLVKTKVGDTHFELPAYQGGKKQKREELASVIQHLVEQVKQASKQAKPTSLSTSTSHLDGGTFEVSVTRDITNDIQLSGDAERAALREELSYVRLHGIYMERILCESELKFLESKQVSLAESDDETGTLKNHIQLVNMELRSLQKEEHRLKEDLKKTDKDSKALLETFLSGTGMLSYAATDLRFRTEKLETMEERWKEVFAPVPLQDDAQLRDQTRLLQKSLAKKDKTIAAQTRKIERFEIEWHLFGKDQEVWTLRFMWLLAFLKNVLYSSSSAHRGGDEETKYKNWLDTNINLHIKAVFHWTAFQQSFLEGMIRQFVENNKYSSSDFRITFQSCFARAWNENLLPISNLAGGPSGAILYPDTQTKCFGTGTHELKKKWLRDHEYGGVLVNNVEKFYEENIKDNFPNRRAIVKDKLFPFICSTILPKLLVNPNTRQLRGSVKIDKKSLFNTLVFQGVQDLVFAKMDYFYETWIQPVVEECDWKNGLVGTCRTQFDLQGRVSENVRIKRYGTRDVPFHHIFTSETWNIFEEEEEKEEEED</sequence>
<reference evidence="3" key="1">
    <citation type="submission" date="2021-01" db="EMBL/GenBank/DDBJ databases">
        <authorList>
            <person name="Corre E."/>
            <person name="Pelletier E."/>
            <person name="Niang G."/>
            <person name="Scheremetjew M."/>
            <person name="Finn R."/>
            <person name="Kale V."/>
            <person name="Holt S."/>
            <person name="Cochrane G."/>
            <person name="Meng A."/>
            <person name="Brown T."/>
            <person name="Cohen L."/>
        </authorList>
    </citation>
    <scope>NUCLEOTIDE SEQUENCE</scope>
    <source>
        <strain evidence="3">NIES-2562</strain>
    </source>
</reference>
<feature type="coiled-coil region" evidence="1">
    <location>
        <begin position="805"/>
        <end position="832"/>
    </location>
</feature>
<dbReference type="AlphaFoldDB" id="A0A7S3G8I2"/>
<feature type="region of interest" description="Disordered" evidence="2">
    <location>
        <begin position="345"/>
        <end position="395"/>
    </location>
</feature>
<feature type="compositionally biased region" description="Basic and acidic residues" evidence="2">
    <location>
        <begin position="303"/>
        <end position="325"/>
    </location>
</feature>
<proteinExistence type="predicted"/>
<feature type="compositionally biased region" description="Low complexity" evidence="2">
    <location>
        <begin position="373"/>
        <end position="382"/>
    </location>
</feature>
<dbReference type="EMBL" id="HBIB01022699">
    <property type="protein sequence ID" value="CAE0252586.1"/>
    <property type="molecule type" value="Transcribed_RNA"/>
</dbReference>